<dbReference type="GO" id="GO:0015149">
    <property type="term" value="F:hexose transmembrane transporter activity"/>
    <property type="evidence" value="ECO:0007669"/>
    <property type="project" value="TreeGrafter"/>
</dbReference>
<dbReference type="Proteomes" id="UP001303473">
    <property type="component" value="Unassembled WGS sequence"/>
</dbReference>
<dbReference type="PANTHER" id="PTHR23503:SF8">
    <property type="entry name" value="FACILITATED GLUCOSE TRANSPORTER PROTEIN 1"/>
    <property type="match status" value="1"/>
</dbReference>
<evidence type="ECO:0000313" key="10">
    <source>
        <dbReference type="Proteomes" id="UP001303473"/>
    </source>
</evidence>
<feature type="transmembrane region" description="Helical" evidence="7">
    <location>
        <begin position="402"/>
        <end position="422"/>
    </location>
</feature>
<feature type="transmembrane region" description="Helical" evidence="7">
    <location>
        <begin position="169"/>
        <end position="191"/>
    </location>
</feature>
<organism evidence="9 10">
    <name type="scientific">Diplogelasinospora grovesii</name>
    <dbReference type="NCBI Taxonomy" id="303347"/>
    <lineage>
        <taxon>Eukaryota</taxon>
        <taxon>Fungi</taxon>
        <taxon>Dikarya</taxon>
        <taxon>Ascomycota</taxon>
        <taxon>Pezizomycotina</taxon>
        <taxon>Sordariomycetes</taxon>
        <taxon>Sordariomycetidae</taxon>
        <taxon>Sordariales</taxon>
        <taxon>Diplogelasinosporaceae</taxon>
        <taxon>Diplogelasinospora</taxon>
    </lineage>
</organism>
<comment type="caution">
    <text evidence="9">The sequence shown here is derived from an EMBL/GenBank/DDBJ whole genome shotgun (WGS) entry which is preliminary data.</text>
</comment>
<dbReference type="PRINTS" id="PR00171">
    <property type="entry name" value="SUGRTRNSPORT"/>
</dbReference>
<protein>
    <submittedName>
        <fullName evidence="9">Vacuolar protein sorting-associated protein 73</fullName>
    </submittedName>
</protein>
<feature type="transmembrane region" description="Helical" evidence="7">
    <location>
        <begin position="342"/>
        <end position="365"/>
    </location>
</feature>
<dbReference type="InterPro" id="IPR003663">
    <property type="entry name" value="Sugar/inositol_transpt"/>
</dbReference>
<feature type="domain" description="Major facilitator superfamily (MFS) profile" evidence="8">
    <location>
        <begin position="15"/>
        <end position="498"/>
    </location>
</feature>
<dbReference type="PROSITE" id="PS00217">
    <property type="entry name" value="SUGAR_TRANSPORT_2"/>
    <property type="match status" value="1"/>
</dbReference>
<dbReference type="InterPro" id="IPR045263">
    <property type="entry name" value="GLUT"/>
</dbReference>
<dbReference type="Gene3D" id="1.20.1250.20">
    <property type="entry name" value="MFS general substrate transporter like domains"/>
    <property type="match status" value="1"/>
</dbReference>
<feature type="transmembrane region" description="Helical" evidence="7">
    <location>
        <begin position="312"/>
        <end position="336"/>
    </location>
</feature>
<dbReference type="InterPro" id="IPR020846">
    <property type="entry name" value="MFS_dom"/>
</dbReference>
<evidence type="ECO:0000256" key="5">
    <source>
        <dbReference type="ARBA" id="ARBA00022989"/>
    </source>
</evidence>
<evidence type="ECO:0000256" key="4">
    <source>
        <dbReference type="ARBA" id="ARBA00022692"/>
    </source>
</evidence>
<keyword evidence="3" id="KW-0813">Transport</keyword>
<dbReference type="InterPro" id="IPR005828">
    <property type="entry name" value="MFS_sugar_transport-like"/>
</dbReference>
<name>A0AAN6MWH1_9PEZI</name>
<dbReference type="InterPro" id="IPR005829">
    <property type="entry name" value="Sugar_transporter_CS"/>
</dbReference>
<sequence length="514" mass="54290">MASSFRDVTPYLLILLAIATLGPLQFGYHLAELNAPEDVLTCQKKSVTRLGKIVSLVTSSTSKVGPSTTLADCIPMSRSSFAMISAIFTVGGLVGALTAGPFTSARGRRPSMQMTAAFYLVGSAVESVASSVPIMAFGRLLTGVGAGASTVIVPLYISEVAPPSQRGFFGSFTQISINLGILFSQTLGYFLSHDSAWRWILGAGVMTAGAQALGLLIVPESPAWTACSKGDVDSARRVLHRIRGRHVNIDEEVEAWGEADGKLPGEEESLLASEGGASTDPTLVSPRPISAKADRAHLGFTQVVRDPLYRPAIIAVVGIMFAQQLCGINSIVMYSVSLLRDLLPISSALLTIIISVINLGTTMAASPLPDKLGRKTCLLASIIGQGTSSLVLALSIMFEVKILSAIAVLFFVALFAVGLGPVPFIMASELVGPEAVGATQSWALGASYVATFLVAYLFPIVNEALNSALGGAGWVYYIFAGFALLWALFVIRNVPETKGRKDADEVWGRVRRTD</sequence>
<evidence type="ECO:0000256" key="6">
    <source>
        <dbReference type="ARBA" id="ARBA00023136"/>
    </source>
</evidence>
<feature type="transmembrane region" description="Helical" evidence="7">
    <location>
        <begin position="473"/>
        <end position="491"/>
    </location>
</feature>
<keyword evidence="10" id="KW-1185">Reference proteome</keyword>
<keyword evidence="6 7" id="KW-0472">Membrane</keyword>
<proteinExistence type="inferred from homology"/>
<dbReference type="EMBL" id="MU853963">
    <property type="protein sequence ID" value="KAK3934762.1"/>
    <property type="molecule type" value="Genomic_DNA"/>
</dbReference>
<dbReference type="PROSITE" id="PS50850">
    <property type="entry name" value="MFS"/>
    <property type="match status" value="1"/>
</dbReference>
<comment type="similarity">
    <text evidence="2">Belongs to the major facilitator superfamily. Sugar transporter (TC 2.A.1.1) family.</text>
</comment>
<feature type="transmembrane region" description="Helical" evidence="7">
    <location>
        <begin position="12"/>
        <end position="31"/>
    </location>
</feature>
<evidence type="ECO:0000256" key="1">
    <source>
        <dbReference type="ARBA" id="ARBA00004141"/>
    </source>
</evidence>
<feature type="transmembrane region" description="Helical" evidence="7">
    <location>
        <begin position="81"/>
        <end position="104"/>
    </location>
</feature>
<evidence type="ECO:0000256" key="2">
    <source>
        <dbReference type="ARBA" id="ARBA00010992"/>
    </source>
</evidence>
<evidence type="ECO:0000259" key="8">
    <source>
        <dbReference type="PROSITE" id="PS50850"/>
    </source>
</evidence>
<feature type="transmembrane region" description="Helical" evidence="7">
    <location>
        <begin position="377"/>
        <end position="396"/>
    </location>
</feature>
<feature type="transmembrane region" description="Helical" evidence="7">
    <location>
        <begin position="116"/>
        <end position="134"/>
    </location>
</feature>
<dbReference type="GO" id="GO:0016020">
    <property type="term" value="C:membrane"/>
    <property type="evidence" value="ECO:0007669"/>
    <property type="project" value="UniProtKB-SubCell"/>
</dbReference>
<keyword evidence="4 7" id="KW-0812">Transmembrane</keyword>
<comment type="subcellular location">
    <subcellularLocation>
        <location evidence="1">Membrane</location>
        <topology evidence="1">Multi-pass membrane protein</topology>
    </subcellularLocation>
</comment>
<dbReference type="AlphaFoldDB" id="A0AAN6MWH1"/>
<evidence type="ECO:0000313" key="9">
    <source>
        <dbReference type="EMBL" id="KAK3934762.1"/>
    </source>
</evidence>
<dbReference type="InterPro" id="IPR036259">
    <property type="entry name" value="MFS_trans_sf"/>
</dbReference>
<gene>
    <name evidence="9" type="ORF">QBC46DRAFT_70433</name>
</gene>
<dbReference type="SUPFAM" id="SSF103473">
    <property type="entry name" value="MFS general substrate transporter"/>
    <property type="match status" value="1"/>
</dbReference>
<dbReference type="PANTHER" id="PTHR23503">
    <property type="entry name" value="SOLUTE CARRIER FAMILY 2"/>
    <property type="match status" value="1"/>
</dbReference>
<evidence type="ECO:0000256" key="7">
    <source>
        <dbReference type="SAM" id="Phobius"/>
    </source>
</evidence>
<reference evidence="10" key="1">
    <citation type="journal article" date="2023" name="Mol. Phylogenet. Evol.">
        <title>Genome-scale phylogeny and comparative genomics of the fungal order Sordariales.</title>
        <authorList>
            <person name="Hensen N."/>
            <person name="Bonometti L."/>
            <person name="Westerberg I."/>
            <person name="Brannstrom I.O."/>
            <person name="Guillou S."/>
            <person name="Cros-Aarteil S."/>
            <person name="Calhoun S."/>
            <person name="Haridas S."/>
            <person name="Kuo A."/>
            <person name="Mondo S."/>
            <person name="Pangilinan J."/>
            <person name="Riley R."/>
            <person name="LaButti K."/>
            <person name="Andreopoulos B."/>
            <person name="Lipzen A."/>
            <person name="Chen C."/>
            <person name="Yan M."/>
            <person name="Daum C."/>
            <person name="Ng V."/>
            <person name="Clum A."/>
            <person name="Steindorff A."/>
            <person name="Ohm R.A."/>
            <person name="Martin F."/>
            <person name="Silar P."/>
            <person name="Natvig D.O."/>
            <person name="Lalanne C."/>
            <person name="Gautier V."/>
            <person name="Ament-Velasquez S.L."/>
            <person name="Kruys A."/>
            <person name="Hutchinson M.I."/>
            <person name="Powell A.J."/>
            <person name="Barry K."/>
            <person name="Miller A.N."/>
            <person name="Grigoriev I.V."/>
            <person name="Debuchy R."/>
            <person name="Gladieux P."/>
            <person name="Hiltunen Thoren M."/>
            <person name="Johannesson H."/>
        </authorList>
    </citation>
    <scope>NUCLEOTIDE SEQUENCE [LARGE SCALE GENOMIC DNA]</scope>
    <source>
        <strain evidence="10">CBS 340.73</strain>
    </source>
</reference>
<dbReference type="Pfam" id="PF00083">
    <property type="entry name" value="Sugar_tr"/>
    <property type="match status" value="1"/>
</dbReference>
<feature type="transmembrane region" description="Helical" evidence="7">
    <location>
        <begin position="197"/>
        <end position="218"/>
    </location>
</feature>
<accession>A0AAN6MWH1</accession>
<evidence type="ECO:0000256" key="3">
    <source>
        <dbReference type="ARBA" id="ARBA00022448"/>
    </source>
</evidence>
<keyword evidence="5 7" id="KW-1133">Transmembrane helix</keyword>
<feature type="transmembrane region" description="Helical" evidence="7">
    <location>
        <begin position="442"/>
        <end position="461"/>
    </location>
</feature>